<protein>
    <submittedName>
        <fullName evidence="1">Uncharacterized protein</fullName>
    </submittedName>
</protein>
<dbReference type="RefSeq" id="WP_088522360.1">
    <property type="nucleotide sequence ID" value="NZ_FYDG01000020.1"/>
</dbReference>
<sequence>MDDIFALNRRLARSWWDMTEATFAASATIAARLPMIAAAASGFGSRRAQRETHEMVAEKIMAAAEGAQAGALQTAKATLKVMTGENDPTAMAHHMFDVADATMRPARRKACANARRLWSRSG</sequence>
<dbReference type="OrthoDB" id="8456252at2"/>
<gene>
    <name evidence="1" type="ORF">SAMN06265338_1207</name>
</gene>
<reference evidence="2" key="1">
    <citation type="submission" date="2017-06" db="EMBL/GenBank/DDBJ databases">
        <authorList>
            <person name="Varghese N."/>
            <person name="Submissions S."/>
        </authorList>
    </citation>
    <scope>NUCLEOTIDE SEQUENCE [LARGE SCALE GENOMIC DNA]</scope>
    <source>
        <strain evidence="2">DSM 137</strain>
    </source>
</reference>
<evidence type="ECO:0000313" key="2">
    <source>
        <dbReference type="Proteomes" id="UP000198418"/>
    </source>
</evidence>
<dbReference type="Proteomes" id="UP000198418">
    <property type="component" value="Unassembled WGS sequence"/>
</dbReference>
<dbReference type="EMBL" id="FYDG01000020">
    <property type="protein sequence ID" value="SNB82399.1"/>
    <property type="molecule type" value="Genomic_DNA"/>
</dbReference>
<accession>A0A212SAM7</accession>
<organism evidence="1 2">
    <name type="scientific">Rhodoblastus acidophilus</name>
    <name type="common">Rhodopseudomonas acidophila</name>
    <dbReference type="NCBI Taxonomy" id="1074"/>
    <lineage>
        <taxon>Bacteria</taxon>
        <taxon>Pseudomonadati</taxon>
        <taxon>Pseudomonadota</taxon>
        <taxon>Alphaproteobacteria</taxon>
        <taxon>Hyphomicrobiales</taxon>
        <taxon>Rhodoblastaceae</taxon>
        <taxon>Rhodoblastus</taxon>
    </lineage>
</organism>
<keyword evidence="2" id="KW-1185">Reference proteome</keyword>
<name>A0A212SAM7_RHOAC</name>
<proteinExistence type="predicted"/>
<dbReference type="AlphaFoldDB" id="A0A212SAM7"/>
<evidence type="ECO:0000313" key="1">
    <source>
        <dbReference type="EMBL" id="SNB82399.1"/>
    </source>
</evidence>